<gene>
    <name evidence="2" type="ORF">AB0E89_29975</name>
</gene>
<feature type="chain" id="PRO_5047418911" evidence="1">
    <location>
        <begin position="38"/>
        <end position="259"/>
    </location>
</feature>
<evidence type="ECO:0000313" key="2">
    <source>
        <dbReference type="EMBL" id="MEU3784720.1"/>
    </source>
</evidence>
<keyword evidence="3" id="KW-1185">Reference proteome</keyword>
<dbReference type="Proteomes" id="UP001550739">
    <property type="component" value="Unassembled WGS sequence"/>
</dbReference>
<dbReference type="PANTHER" id="PTHR33657:SF6">
    <property type="entry name" value="SECRETED PROTEIN"/>
    <property type="match status" value="1"/>
</dbReference>
<accession>A0ABV2ZQ91</accession>
<dbReference type="PANTHER" id="PTHR33657">
    <property type="entry name" value="DOMAIN PROTEIN, PUTATIVE (AFU_ORTHOLOGUE AFUA_5G00600)-RELATED"/>
    <property type="match status" value="1"/>
</dbReference>
<comment type="caution">
    <text evidence="2">The sequence shown here is derived from an EMBL/GenBank/DDBJ whole genome shotgun (WGS) entry which is preliminary data.</text>
</comment>
<dbReference type="EMBL" id="JBEZVE010000017">
    <property type="protein sequence ID" value="MEU3784720.1"/>
    <property type="molecule type" value="Genomic_DNA"/>
</dbReference>
<reference evidence="2 3" key="1">
    <citation type="submission" date="2024-06" db="EMBL/GenBank/DDBJ databases">
        <title>The Natural Products Discovery Center: Release of the First 8490 Sequenced Strains for Exploring Actinobacteria Biosynthetic Diversity.</title>
        <authorList>
            <person name="Kalkreuter E."/>
            <person name="Kautsar S.A."/>
            <person name="Yang D."/>
            <person name="Bader C.D."/>
            <person name="Teijaro C.N."/>
            <person name="Fluegel L."/>
            <person name="Davis C.M."/>
            <person name="Simpson J.R."/>
            <person name="Lauterbach L."/>
            <person name="Steele A.D."/>
            <person name="Gui C."/>
            <person name="Meng S."/>
            <person name="Li G."/>
            <person name="Viehrig K."/>
            <person name="Ye F."/>
            <person name="Su P."/>
            <person name="Kiefer A.F."/>
            <person name="Nichols A."/>
            <person name="Cepeda A.J."/>
            <person name="Yan W."/>
            <person name="Fan B."/>
            <person name="Jiang Y."/>
            <person name="Adhikari A."/>
            <person name="Zheng C.-J."/>
            <person name="Schuster L."/>
            <person name="Cowan T.M."/>
            <person name="Smanski M.J."/>
            <person name="Chevrette M.G."/>
            <person name="De Carvalho L.P.S."/>
            <person name="Shen B."/>
        </authorList>
    </citation>
    <scope>NUCLEOTIDE SEQUENCE [LARGE SCALE GENOMIC DNA]</scope>
    <source>
        <strain evidence="2 3">NPDC033843</strain>
    </source>
</reference>
<protein>
    <submittedName>
        <fullName evidence="2">NPP1 family protein</fullName>
    </submittedName>
</protein>
<dbReference type="InterPro" id="IPR008701">
    <property type="entry name" value="NPP1"/>
</dbReference>
<keyword evidence="1" id="KW-0732">Signal</keyword>
<name>A0ABV2ZQ91_9ACTN</name>
<dbReference type="PIRSF" id="PIRSF029958">
    <property type="entry name" value="Necrosis-inducing_protein"/>
    <property type="match status" value="1"/>
</dbReference>
<organism evidence="2 3">
    <name type="scientific">Streptomyces sp. 900129855</name>
    <dbReference type="NCBI Taxonomy" id="3155129"/>
    <lineage>
        <taxon>Bacteria</taxon>
        <taxon>Bacillati</taxon>
        <taxon>Actinomycetota</taxon>
        <taxon>Actinomycetes</taxon>
        <taxon>Kitasatosporales</taxon>
        <taxon>Streptomycetaceae</taxon>
        <taxon>Streptomyces</taxon>
    </lineage>
</organism>
<dbReference type="Pfam" id="PF05630">
    <property type="entry name" value="NPP1"/>
    <property type="match status" value="1"/>
</dbReference>
<evidence type="ECO:0000256" key="1">
    <source>
        <dbReference type="SAM" id="SignalP"/>
    </source>
</evidence>
<sequence length="259" mass="28320">MSKAPKKKTTMSRLGKVAVVAGSVAALAVGLAGSADAAILKPLTQKAGTFELKYMPEFDYDSDSCFPAAAVDASGHLNGGLKNSGSITGGCRTNHLGKANTYTQSWCKNGWCAYIYALYFEKDQTLNGADAFGHRNDWENVIVFQKQGEEKPRYIAASRHHGYSTHAVKDVPMDGNHVQIVYHKDGAGTHAFRFAKWGERPQAWGNGGWDKPALVDIHQMDDTPRNALWNSKWGKANFPLTGNFQDNINKARPSEVPAF</sequence>
<feature type="signal peptide" evidence="1">
    <location>
        <begin position="1"/>
        <end position="37"/>
    </location>
</feature>
<dbReference type="RefSeq" id="WP_361706210.1">
    <property type="nucleotide sequence ID" value="NZ_JBEZVE010000017.1"/>
</dbReference>
<evidence type="ECO:0000313" key="3">
    <source>
        <dbReference type="Proteomes" id="UP001550739"/>
    </source>
</evidence>
<proteinExistence type="predicted"/>